<proteinExistence type="predicted"/>
<evidence type="ECO:0000313" key="3">
    <source>
        <dbReference type="Proteomes" id="UP001500729"/>
    </source>
</evidence>
<dbReference type="Proteomes" id="UP001500729">
    <property type="component" value="Unassembled WGS sequence"/>
</dbReference>
<name>A0ABN1DH97_SACER</name>
<organism evidence="2 3">
    <name type="scientific">Saccharopolyspora erythraea</name>
    <name type="common">Streptomyces erythraeus</name>
    <dbReference type="NCBI Taxonomy" id="1836"/>
    <lineage>
        <taxon>Bacteria</taxon>
        <taxon>Bacillati</taxon>
        <taxon>Actinomycetota</taxon>
        <taxon>Actinomycetes</taxon>
        <taxon>Pseudonocardiales</taxon>
        <taxon>Pseudonocardiaceae</taxon>
        <taxon>Saccharopolyspora</taxon>
    </lineage>
</organism>
<accession>A0ABN1DH97</accession>
<evidence type="ECO:0000313" key="2">
    <source>
        <dbReference type="EMBL" id="GAA0543609.1"/>
    </source>
</evidence>
<keyword evidence="3" id="KW-1185">Reference proteome</keyword>
<dbReference type="EMBL" id="BAAAGS010000036">
    <property type="protein sequence ID" value="GAA0543609.1"/>
    <property type="molecule type" value="Genomic_DNA"/>
</dbReference>
<evidence type="ECO:0000256" key="1">
    <source>
        <dbReference type="SAM" id="MobiDB-lite"/>
    </source>
</evidence>
<reference evidence="2 3" key="1">
    <citation type="journal article" date="2019" name="Int. J. Syst. Evol. Microbiol.">
        <title>The Global Catalogue of Microorganisms (GCM) 10K type strain sequencing project: providing services to taxonomists for standard genome sequencing and annotation.</title>
        <authorList>
            <consortium name="The Broad Institute Genomics Platform"/>
            <consortium name="The Broad Institute Genome Sequencing Center for Infectious Disease"/>
            <person name="Wu L."/>
            <person name="Ma J."/>
        </authorList>
    </citation>
    <scope>NUCLEOTIDE SEQUENCE [LARGE SCALE GENOMIC DNA]</scope>
    <source>
        <strain evidence="2 3">JCM 10303</strain>
    </source>
</reference>
<feature type="region of interest" description="Disordered" evidence="1">
    <location>
        <begin position="1"/>
        <end position="69"/>
    </location>
</feature>
<comment type="caution">
    <text evidence="2">The sequence shown here is derived from an EMBL/GenBank/DDBJ whole genome shotgun (WGS) entry which is preliminary data.</text>
</comment>
<sequence>MPDTRTPRGRVCMPDARALRGARRADPVLADRAPHAPTGLITPGAPDAGSAAQPSARDSPERLAASSKPAVLRTAPTIEGLSIKPRKCCSDPFGGDRENQGQCALTHTRMEAHCCV</sequence>
<protein>
    <submittedName>
        <fullName evidence="2">Uncharacterized protein</fullName>
    </submittedName>
</protein>
<gene>
    <name evidence="2" type="ORF">GCM10009533_48240</name>
</gene>